<accession>A0AA88T1S9</accession>
<protein>
    <submittedName>
        <fullName evidence="1">Uncharacterized protein</fullName>
    </submittedName>
</protein>
<name>A0AA88T1S9_TACVA</name>
<evidence type="ECO:0000313" key="1">
    <source>
        <dbReference type="EMBL" id="KAK2860400.1"/>
    </source>
</evidence>
<dbReference type="EMBL" id="JAVHJS010000004">
    <property type="protein sequence ID" value="KAK2860400.1"/>
    <property type="molecule type" value="Genomic_DNA"/>
</dbReference>
<dbReference type="AlphaFoldDB" id="A0AA88T1S9"/>
<reference evidence="1" key="1">
    <citation type="submission" date="2023-08" db="EMBL/GenBank/DDBJ databases">
        <title>Pelteobagrus vachellii genome.</title>
        <authorList>
            <person name="Liu H."/>
        </authorList>
    </citation>
    <scope>NUCLEOTIDE SEQUENCE</scope>
    <source>
        <strain evidence="1">PRFRI_2022a</strain>
        <tissue evidence="1">Muscle</tissue>
    </source>
</reference>
<organism evidence="1 2">
    <name type="scientific">Tachysurus vachellii</name>
    <name type="common">Darkbarbel catfish</name>
    <name type="synonym">Pelteobagrus vachellii</name>
    <dbReference type="NCBI Taxonomy" id="175792"/>
    <lineage>
        <taxon>Eukaryota</taxon>
        <taxon>Metazoa</taxon>
        <taxon>Chordata</taxon>
        <taxon>Craniata</taxon>
        <taxon>Vertebrata</taxon>
        <taxon>Euteleostomi</taxon>
        <taxon>Actinopterygii</taxon>
        <taxon>Neopterygii</taxon>
        <taxon>Teleostei</taxon>
        <taxon>Ostariophysi</taxon>
        <taxon>Siluriformes</taxon>
        <taxon>Bagridae</taxon>
        <taxon>Tachysurus</taxon>
    </lineage>
</organism>
<sequence>MPLALRPDGVARADNSCPACSVTYIDKNTKKEGNRILMVSVAEETAGHSKMADLFPVYHARCLEQAAQRTSALLAMPRVTGGHGQETEMSRFIKRIAFVGRLAWPLAQGTGTLSPTQD</sequence>
<evidence type="ECO:0000313" key="2">
    <source>
        <dbReference type="Proteomes" id="UP001187315"/>
    </source>
</evidence>
<comment type="caution">
    <text evidence="1">The sequence shown here is derived from an EMBL/GenBank/DDBJ whole genome shotgun (WGS) entry which is preliminary data.</text>
</comment>
<dbReference type="Proteomes" id="UP001187315">
    <property type="component" value="Unassembled WGS sequence"/>
</dbReference>
<keyword evidence="2" id="KW-1185">Reference proteome</keyword>
<proteinExistence type="predicted"/>
<gene>
    <name evidence="1" type="ORF">Q7C36_004566</name>
</gene>